<dbReference type="SUPFAM" id="SSF52833">
    <property type="entry name" value="Thioredoxin-like"/>
    <property type="match status" value="1"/>
</dbReference>
<gene>
    <name evidence="2" type="primary">nrdH</name>
    <name evidence="2" type="ORF">BN3087_210022</name>
</gene>
<reference evidence="2" key="1">
    <citation type="submission" date="2015-11" db="EMBL/GenBank/DDBJ databases">
        <authorList>
            <person name="Zhang Y."/>
            <person name="Guo Z."/>
        </authorList>
    </citation>
    <scope>NUCLEOTIDE SEQUENCE</scope>
    <source>
        <strain evidence="2">BN30871</strain>
    </source>
</reference>
<organism evidence="2">
    <name type="scientific">Sulfurovum sp. enrichment culture clone C5</name>
    <dbReference type="NCBI Taxonomy" id="497650"/>
    <lineage>
        <taxon>Bacteria</taxon>
        <taxon>Pseudomonadati</taxon>
        <taxon>Campylobacterota</taxon>
        <taxon>Epsilonproteobacteria</taxon>
        <taxon>Campylobacterales</taxon>
        <taxon>Sulfurovaceae</taxon>
        <taxon>Sulfurovum</taxon>
        <taxon>environmental samples</taxon>
    </lineage>
</organism>
<dbReference type="AlphaFoldDB" id="A0A0S4XLK1"/>
<proteinExistence type="predicted"/>
<dbReference type="Pfam" id="PF00462">
    <property type="entry name" value="Glutaredoxin"/>
    <property type="match status" value="1"/>
</dbReference>
<protein>
    <submittedName>
        <fullName evidence="2">Glutaredoxin</fullName>
    </submittedName>
</protein>
<dbReference type="InterPro" id="IPR002109">
    <property type="entry name" value="Glutaredoxin"/>
</dbReference>
<evidence type="ECO:0000313" key="2">
    <source>
        <dbReference type="EMBL" id="CUV65175.1"/>
    </source>
</evidence>
<sequence length="84" mass="9476">MQENKKVQKSIVIFTSPSCVWCTKAKNYFIKQGLKYKSIDVTKDKFAANDCLKHGCKGVPVILISGTYWICGFDQKKIENALGK</sequence>
<dbReference type="PROSITE" id="PS51354">
    <property type="entry name" value="GLUTAREDOXIN_2"/>
    <property type="match status" value="1"/>
</dbReference>
<dbReference type="Gene3D" id="3.40.30.10">
    <property type="entry name" value="Glutaredoxin"/>
    <property type="match status" value="1"/>
</dbReference>
<dbReference type="PANTHER" id="PTHR34386:SF1">
    <property type="entry name" value="GLUTAREDOXIN-LIKE PROTEIN NRDH"/>
    <property type="match status" value="1"/>
</dbReference>
<name>A0A0S4XLK1_9BACT</name>
<dbReference type="CDD" id="cd02976">
    <property type="entry name" value="NrdH"/>
    <property type="match status" value="1"/>
</dbReference>
<dbReference type="GO" id="GO:0045454">
    <property type="term" value="P:cell redox homeostasis"/>
    <property type="evidence" value="ECO:0007669"/>
    <property type="project" value="TreeGrafter"/>
</dbReference>
<accession>A0A0S4XLK1</accession>
<dbReference type="GO" id="GO:0009055">
    <property type="term" value="F:electron transfer activity"/>
    <property type="evidence" value="ECO:0007669"/>
    <property type="project" value="TreeGrafter"/>
</dbReference>
<dbReference type="PANTHER" id="PTHR34386">
    <property type="entry name" value="GLUTAREDOXIN"/>
    <property type="match status" value="1"/>
</dbReference>
<feature type="domain" description="Glutaredoxin" evidence="1">
    <location>
        <begin position="11"/>
        <end position="68"/>
    </location>
</feature>
<dbReference type="InterPro" id="IPR036249">
    <property type="entry name" value="Thioredoxin-like_sf"/>
</dbReference>
<dbReference type="EMBL" id="FAXN01000020">
    <property type="protein sequence ID" value="CUV65175.1"/>
    <property type="molecule type" value="Genomic_DNA"/>
</dbReference>
<evidence type="ECO:0000259" key="1">
    <source>
        <dbReference type="Pfam" id="PF00462"/>
    </source>
</evidence>
<dbReference type="InterPro" id="IPR051548">
    <property type="entry name" value="Grx-like_ET"/>
</dbReference>